<feature type="binding site" evidence="9">
    <location>
        <position position="1086"/>
    </location>
    <ligand>
        <name>Zn(2+)</name>
        <dbReference type="ChEBI" id="CHEBI:29105"/>
        <label>2</label>
    </ligand>
</feature>
<dbReference type="InterPro" id="IPR007083">
    <property type="entry name" value="RNA_pol_Rpb1_4"/>
</dbReference>
<evidence type="ECO:0000256" key="3">
    <source>
        <dbReference type="ARBA" id="ARBA00022478"/>
    </source>
</evidence>
<dbReference type="Gene3D" id="1.10.274.100">
    <property type="entry name" value="RNA polymerase Rpb1, domain 3"/>
    <property type="match status" value="1"/>
</dbReference>
<keyword evidence="3 9" id="KW-0240">DNA-directed RNA polymerase</keyword>
<dbReference type="OrthoDB" id="9815296at2"/>
<gene>
    <name evidence="9 12" type="primary">rpoC</name>
    <name evidence="12" type="ORF">C4B24_00055</name>
</gene>
<comment type="similarity">
    <text evidence="2 9 10">Belongs to the RNA polymerase beta' chain family.</text>
</comment>
<evidence type="ECO:0000259" key="11">
    <source>
        <dbReference type="SMART" id="SM00663"/>
    </source>
</evidence>
<dbReference type="InterPro" id="IPR007066">
    <property type="entry name" value="RNA_pol_Rpb1_3"/>
</dbReference>
<feature type="binding site" evidence="9">
    <location>
        <position position="546"/>
    </location>
    <ligand>
        <name>Mg(2+)</name>
        <dbReference type="ChEBI" id="CHEBI:18420"/>
    </ligand>
</feature>
<name>A0A4R0XMP3_9MOLU</name>
<dbReference type="Gene3D" id="1.10.150.390">
    <property type="match status" value="1"/>
</dbReference>
<evidence type="ECO:0000313" key="12">
    <source>
        <dbReference type="EMBL" id="TCG11994.1"/>
    </source>
</evidence>
<feature type="binding site" evidence="9">
    <location>
        <position position="1093"/>
    </location>
    <ligand>
        <name>Zn(2+)</name>
        <dbReference type="ChEBI" id="CHEBI:29105"/>
        <label>2</label>
    </ligand>
</feature>
<dbReference type="Gene3D" id="1.10.1790.20">
    <property type="match status" value="1"/>
</dbReference>
<keyword evidence="5 9" id="KW-0548">Nucleotidyltransferase</keyword>
<evidence type="ECO:0000256" key="7">
    <source>
        <dbReference type="ARBA" id="ARBA00023163"/>
    </source>
</evidence>
<proteinExistence type="inferred from homology"/>
<dbReference type="EC" id="2.7.7.6" evidence="9"/>
<feature type="binding site" evidence="9">
    <location>
        <position position="1012"/>
    </location>
    <ligand>
        <name>Zn(2+)</name>
        <dbReference type="ChEBI" id="CHEBI:29105"/>
        <label>2</label>
    </ligand>
</feature>
<dbReference type="GO" id="GO:0006351">
    <property type="term" value="P:DNA-templated transcription"/>
    <property type="evidence" value="ECO:0007669"/>
    <property type="project" value="UniProtKB-UniRule"/>
</dbReference>
<dbReference type="Gene3D" id="1.10.132.30">
    <property type="match status" value="1"/>
</dbReference>
<feature type="binding site" evidence="9">
    <location>
        <position position="544"/>
    </location>
    <ligand>
        <name>Mg(2+)</name>
        <dbReference type="ChEBI" id="CHEBI:18420"/>
    </ligand>
</feature>
<dbReference type="NCBIfam" id="TIGR02386">
    <property type="entry name" value="rpoC_TIGR"/>
    <property type="match status" value="1"/>
</dbReference>
<accession>A0A4R0XMP3</accession>
<dbReference type="Pfam" id="PF04983">
    <property type="entry name" value="RNA_pol_Rpb1_3"/>
    <property type="match status" value="1"/>
</dbReference>
<dbReference type="InterPro" id="IPR045867">
    <property type="entry name" value="DNA-dir_RpoC_beta_prime"/>
</dbReference>
<evidence type="ECO:0000256" key="9">
    <source>
        <dbReference type="HAMAP-Rule" id="MF_01322"/>
    </source>
</evidence>
<dbReference type="Gene3D" id="2.40.50.100">
    <property type="match status" value="1"/>
</dbReference>
<dbReference type="InterPro" id="IPR000722">
    <property type="entry name" value="RNA_pol_asu"/>
</dbReference>
<dbReference type="InterPro" id="IPR007080">
    <property type="entry name" value="RNA_pol_Rpb1_1"/>
</dbReference>
<organism evidence="12 13">
    <name type="scientific">Mycoplasma marinum</name>
    <dbReference type="NCBI Taxonomy" id="1937190"/>
    <lineage>
        <taxon>Bacteria</taxon>
        <taxon>Bacillati</taxon>
        <taxon>Mycoplasmatota</taxon>
        <taxon>Mollicutes</taxon>
        <taxon>Mycoplasmataceae</taxon>
        <taxon>Mycoplasma</taxon>
    </lineage>
</organism>
<feature type="binding site" evidence="9">
    <location>
        <position position="72"/>
    </location>
    <ligand>
        <name>Zn(2+)</name>
        <dbReference type="ChEBI" id="CHEBI:29105"/>
        <label>1</label>
    </ligand>
</feature>
<dbReference type="HAMAP" id="MF_01322">
    <property type="entry name" value="RNApol_bact_RpoC"/>
    <property type="match status" value="1"/>
</dbReference>
<dbReference type="Pfam" id="PF05000">
    <property type="entry name" value="RNA_pol_Rpb1_4"/>
    <property type="match status" value="1"/>
</dbReference>
<dbReference type="InterPro" id="IPR038120">
    <property type="entry name" value="Rpb1_funnel_sf"/>
</dbReference>
<dbReference type="GO" id="GO:0003677">
    <property type="term" value="F:DNA binding"/>
    <property type="evidence" value="ECO:0007669"/>
    <property type="project" value="UniProtKB-UniRule"/>
</dbReference>
<keyword evidence="13" id="KW-1185">Reference proteome</keyword>
<dbReference type="InterPro" id="IPR007081">
    <property type="entry name" value="RNA_pol_Rpb1_5"/>
</dbReference>
<keyword evidence="9" id="KW-0862">Zinc</keyword>
<evidence type="ECO:0000256" key="6">
    <source>
        <dbReference type="ARBA" id="ARBA00022723"/>
    </source>
</evidence>
<evidence type="ECO:0000256" key="8">
    <source>
        <dbReference type="ARBA" id="ARBA00048552"/>
    </source>
</evidence>
<dbReference type="Pfam" id="PF00623">
    <property type="entry name" value="RNA_pol_Rpb1_2"/>
    <property type="match status" value="1"/>
</dbReference>
<keyword evidence="9" id="KW-0460">Magnesium</keyword>
<dbReference type="PANTHER" id="PTHR19376">
    <property type="entry name" value="DNA-DIRECTED RNA POLYMERASE"/>
    <property type="match status" value="1"/>
</dbReference>
<dbReference type="SMART" id="SM00663">
    <property type="entry name" value="RPOLA_N"/>
    <property type="match status" value="1"/>
</dbReference>
<dbReference type="Pfam" id="PF04997">
    <property type="entry name" value="RNA_pol_Rpb1_1"/>
    <property type="match status" value="1"/>
</dbReference>
<comment type="catalytic activity">
    <reaction evidence="8 9 10">
        <text>RNA(n) + a ribonucleoside 5'-triphosphate = RNA(n+1) + diphosphate</text>
        <dbReference type="Rhea" id="RHEA:21248"/>
        <dbReference type="Rhea" id="RHEA-COMP:14527"/>
        <dbReference type="Rhea" id="RHEA-COMP:17342"/>
        <dbReference type="ChEBI" id="CHEBI:33019"/>
        <dbReference type="ChEBI" id="CHEBI:61557"/>
        <dbReference type="ChEBI" id="CHEBI:140395"/>
        <dbReference type="EC" id="2.7.7.6"/>
    </reaction>
</comment>
<comment type="cofactor">
    <cofactor evidence="9">
        <name>Mg(2+)</name>
        <dbReference type="ChEBI" id="CHEBI:18420"/>
    </cofactor>
    <text evidence="9">Binds 1 Mg(2+) ion per subunit.</text>
</comment>
<dbReference type="GO" id="GO:0000287">
    <property type="term" value="F:magnesium ion binding"/>
    <property type="evidence" value="ECO:0007669"/>
    <property type="project" value="UniProtKB-UniRule"/>
</dbReference>
<dbReference type="Gene3D" id="2.40.40.20">
    <property type="match status" value="1"/>
</dbReference>
<feature type="binding site" evidence="9">
    <location>
        <position position="1096"/>
    </location>
    <ligand>
        <name>Zn(2+)</name>
        <dbReference type="ChEBI" id="CHEBI:29105"/>
        <label>2</label>
    </ligand>
</feature>
<dbReference type="PANTHER" id="PTHR19376:SF54">
    <property type="entry name" value="DNA-DIRECTED RNA POLYMERASE SUBUNIT BETA"/>
    <property type="match status" value="1"/>
</dbReference>
<dbReference type="InterPro" id="IPR006592">
    <property type="entry name" value="RNA_pol_N"/>
</dbReference>
<evidence type="ECO:0000313" key="13">
    <source>
        <dbReference type="Proteomes" id="UP000294192"/>
    </source>
</evidence>
<evidence type="ECO:0000256" key="10">
    <source>
        <dbReference type="RuleBase" id="RU004279"/>
    </source>
</evidence>
<keyword evidence="6 9" id="KW-0479">Metal-binding</keyword>
<dbReference type="InterPro" id="IPR012754">
    <property type="entry name" value="DNA-dir_RpoC_beta_prime_bact"/>
</dbReference>
<dbReference type="GO" id="GO:0000428">
    <property type="term" value="C:DNA-directed RNA polymerase complex"/>
    <property type="evidence" value="ECO:0007669"/>
    <property type="project" value="UniProtKB-KW"/>
</dbReference>
<dbReference type="InterPro" id="IPR042102">
    <property type="entry name" value="RNA_pol_Rpb1_3_sf"/>
</dbReference>
<keyword evidence="4 9" id="KW-0808">Transferase</keyword>
<dbReference type="RefSeq" id="WP_131598198.1">
    <property type="nucleotide sequence ID" value="NZ_PSZO01000001.1"/>
</dbReference>
<comment type="caution">
    <text evidence="9">Lacks conserved residue(s) required for the propagation of feature annotation.</text>
</comment>
<dbReference type="SUPFAM" id="SSF64484">
    <property type="entry name" value="beta and beta-prime subunits of DNA dependent RNA-polymerase"/>
    <property type="match status" value="1"/>
</dbReference>
<dbReference type="Gene3D" id="1.10.40.90">
    <property type="match status" value="1"/>
</dbReference>
<comment type="subunit">
    <text evidence="9">The RNAP catalytic core consists of 2 alpha, 1 beta, 1 beta' and 1 omega subunit. When a sigma factor is associated with the core the holoenzyme is formed, which can initiate transcription.</text>
</comment>
<comment type="function">
    <text evidence="1 9 10">DNA-dependent RNA polymerase catalyzes the transcription of DNA into RNA using the four ribonucleoside triphosphates as substrates.</text>
</comment>
<reference evidence="12 13" key="1">
    <citation type="submission" date="2018-02" db="EMBL/GenBank/DDBJ databases">
        <title>Mycoplasma marinum and Mycoplasma todarodis sp. nov., moderately halophilic and psychrotolerant mycoplasmas isolated from cephalopods.</title>
        <authorList>
            <person name="Viver T."/>
        </authorList>
    </citation>
    <scope>NUCLEOTIDE SEQUENCE [LARGE SCALE GENOMIC DNA]</scope>
    <source>
        <strain evidence="12 13">PE</strain>
    </source>
</reference>
<evidence type="ECO:0000256" key="2">
    <source>
        <dbReference type="ARBA" id="ARBA00006460"/>
    </source>
</evidence>
<evidence type="ECO:0000256" key="5">
    <source>
        <dbReference type="ARBA" id="ARBA00022695"/>
    </source>
</evidence>
<dbReference type="GO" id="GO:0003899">
    <property type="term" value="F:DNA-directed RNA polymerase activity"/>
    <property type="evidence" value="ECO:0007669"/>
    <property type="project" value="UniProtKB-UniRule"/>
</dbReference>
<dbReference type="Pfam" id="PF04998">
    <property type="entry name" value="RNA_pol_Rpb1_5"/>
    <property type="match status" value="1"/>
</dbReference>
<dbReference type="Gene3D" id="4.10.860.120">
    <property type="entry name" value="RNA polymerase II, clamp domain"/>
    <property type="match status" value="1"/>
</dbReference>
<dbReference type="InterPro" id="IPR044893">
    <property type="entry name" value="RNA_pol_Rpb1_clamp_domain"/>
</dbReference>
<evidence type="ECO:0000256" key="1">
    <source>
        <dbReference type="ARBA" id="ARBA00004026"/>
    </source>
</evidence>
<keyword evidence="7 9" id="KW-0804">Transcription</keyword>
<dbReference type="Proteomes" id="UP000294192">
    <property type="component" value="Unassembled WGS sequence"/>
</dbReference>
<dbReference type="GO" id="GO:0008270">
    <property type="term" value="F:zinc ion binding"/>
    <property type="evidence" value="ECO:0007669"/>
    <property type="project" value="UniProtKB-UniRule"/>
</dbReference>
<comment type="caution">
    <text evidence="12">The sequence shown here is derived from an EMBL/GenBank/DDBJ whole genome shotgun (WGS) entry which is preliminary data.</text>
</comment>
<feature type="binding site" evidence="9">
    <location>
        <position position="542"/>
    </location>
    <ligand>
        <name>Mg(2+)</name>
        <dbReference type="ChEBI" id="CHEBI:18420"/>
    </ligand>
</feature>
<evidence type="ECO:0000256" key="4">
    <source>
        <dbReference type="ARBA" id="ARBA00022679"/>
    </source>
</evidence>
<protein>
    <recommendedName>
        <fullName evidence="9">DNA-directed RNA polymerase subunit beta'</fullName>
        <shortName evidence="9">RNAP subunit beta'</shortName>
        <ecNumber evidence="9">2.7.7.6</ecNumber>
    </recommendedName>
    <alternativeName>
        <fullName evidence="9">RNA polymerase subunit beta'</fullName>
    </alternativeName>
    <alternativeName>
        <fullName evidence="9">Transcriptase subunit beta'</fullName>
    </alternativeName>
</protein>
<dbReference type="EMBL" id="PSZO01000001">
    <property type="protein sequence ID" value="TCG11994.1"/>
    <property type="molecule type" value="Genomic_DNA"/>
</dbReference>
<feature type="domain" description="RNA polymerase N-terminal" evidence="11">
    <location>
        <begin position="316"/>
        <end position="596"/>
    </location>
</feature>
<dbReference type="CDD" id="cd02655">
    <property type="entry name" value="RNAP_beta'_C"/>
    <property type="match status" value="1"/>
</dbReference>
<sequence length="1402" mass="157161">MGTIEKVTRKYATVAPNAVKSVSLSLATSEDVREWSNGEVTKPETINYKSFKPEKEGLFDELIFGPTTDYKCAICGTKYKRTNEGQICEKTEECKLRQPEILPKSSRRNRMGHIELASPVIHFWYFKVDHSIISKLLGLREEGKTKLHPRAAIENLIYFKSHIVVKSGGIKALPKNSIININDAAILYRDALKEIQQKYAGDSMEAEDIQMAIEELEETASSKMGKDYGIDFYEINTIIEQYSDARIMTGSKAIEYLLENLDLENESKTIQLQIDKINSLFKKTGKIPTTKIQERNKLYKRLQVVNSFIESGQKPTSMMIKNLPILPADLRPLIQLDGGRHSTTDVNELYRRIIIRNNRLRKWFELEAPILIVQNEMRMLQEAVDALIDNQRRKPAPVPSKDGRPLKSISDALTGKKGRFRQNLLGKRVDYSGRSVIVVGPSLKMHEVGIPRGMAAKLFEPWIVKQLMDEEIASSIKMAKKLIEEQDNSIWPHVEKSIEGKQVLLNRAPTLHRLSVQAFEPVLVRGKAIKLHPLVCGAFNADFDGDQMAVHVPISPAARREAKELMLANKNILGPKDGEPIINPSQDMILGLFYLTQEKAGAKGEGRYFGSFEQMQKAYDLEEVSVHARVALPTSTFEKPSLLDKEGYVISTVGKFIFNKSFPNDFPFIFDNKSATSNNADVQKYIAPKGTNFKEFIKGMEIKKALGKKDIAKIVRAVFDTYVATITMEDIARVIEQLNNENYEDSLIMFCQIKDYKNEELSYKHATSLAMFVKEGYSKISRELTLANEGVTPIFEVEDKVQLLEYVWFNYTNLVADVLDKIKGLGFKFSMLSGSSISISDIIKSDIKNDKVKEGEKYVDDLTELYADGFITEAERYNLAIGRWAEIKKEIESDLQQKVEEHPENSIFMMMESGARGNIANFVQLAGMRGLMANNSKTFKADAENDVLVKSTIEVPVKSSFLEGLTGFEFFSSTHGARKGLTDTALNTAKSGYLTRRLVDVAQNIVVKEEDCFSDFGFSAKNIIDTKTNTTIVSMEERITGRFINKDVIVDGQIIVASGELVSPKKAAEISAKGVKIVEIRSILGCHTRHGVCKKCYGIDLATNRVVNIGEAVGIIAAQSIGEPGTQLTMRTFHTGGVAGVEDITGGFTRLIELIDAYDKPWGRPAVISKTKGKVVSIEQQKDTPNITKIVVDATKNNGELINSYEYKFTSDRKIRVKLDQQIIPGQKLVEGPIILKELLEVADSREVQHYLLKEIQRLYRMQGIAISDKYIEIIIRQMLSKIAITDPGDSTFFAGALVDVYDYHDENTRLISEGKNPSYGEVIIKGAKQTPLLSSSFLAAASYQETAKILVHSSISGKKDHLIGLKENIILGHRIPAGTGAAYEEKGKFDIRDPKTYFIKK</sequence>